<reference evidence="1 2" key="1">
    <citation type="submission" date="2018-08" db="EMBL/GenBank/DDBJ databases">
        <title>Genomic Encyclopedia of Type Strains, Phase IV (KMG-IV): sequencing the most valuable type-strain genomes for metagenomic binning, comparative biology and taxonomic classification.</title>
        <authorList>
            <person name="Goeker M."/>
        </authorList>
    </citation>
    <scope>NUCLEOTIDE SEQUENCE [LARGE SCALE GENOMIC DNA]</scope>
    <source>
        <strain evidence="1 2">DSM 18841</strain>
    </source>
</reference>
<organism evidence="1 2">
    <name type="scientific">Tenacibaculum gallaicum</name>
    <dbReference type="NCBI Taxonomy" id="561505"/>
    <lineage>
        <taxon>Bacteria</taxon>
        <taxon>Pseudomonadati</taxon>
        <taxon>Bacteroidota</taxon>
        <taxon>Flavobacteriia</taxon>
        <taxon>Flavobacteriales</taxon>
        <taxon>Flavobacteriaceae</taxon>
        <taxon>Tenacibaculum</taxon>
    </lineage>
</organism>
<sequence>MKNFKLTISKPCHEDWNAMTPNEKGKFCNSCSKTVVDFTQKSTKEIEDYLVANKGQRVCGHFYRKQLDSIIIQLPETTFYQPLTFQKLFILSLLFAMGTTLFSCKTNTGKTQKIEKVEFIDTVSETNILIDSSHVDKEPVVQKREYKTPLVATKRMTTIETKLKEDIILHPNDSVPEVVIMGDIIEGEIEIEPNEPYAFFQVDIKPKFKNSKVSFGEDINRLIEKKLDNDLINKLEVYKKNERAYAQFIIDTMGNISNIKTRAPRQKVEDWMINFVEGLPQIIPAKIDGKNVNVRYTLPITFKVD</sequence>
<accession>A0A3E0IC78</accession>
<evidence type="ECO:0000313" key="2">
    <source>
        <dbReference type="Proteomes" id="UP000256884"/>
    </source>
</evidence>
<dbReference type="Proteomes" id="UP000256884">
    <property type="component" value="Unassembled WGS sequence"/>
</dbReference>
<comment type="caution">
    <text evidence="1">The sequence shown here is derived from an EMBL/GenBank/DDBJ whole genome shotgun (WGS) entry which is preliminary data.</text>
</comment>
<proteinExistence type="predicted"/>
<keyword evidence="2" id="KW-1185">Reference proteome</keyword>
<protein>
    <recommendedName>
        <fullName evidence="3">TonB-like protein</fullName>
    </recommendedName>
</protein>
<dbReference type="Gene3D" id="3.30.1150.10">
    <property type="match status" value="1"/>
</dbReference>
<dbReference type="AlphaFoldDB" id="A0A3E0IC78"/>
<dbReference type="RefSeq" id="WP_115899662.1">
    <property type="nucleotide sequence ID" value="NZ_QUNS01000001.1"/>
</dbReference>
<dbReference type="EMBL" id="QUNS01000001">
    <property type="protein sequence ID" value="REH56345.1"/>
    <property type="molecule type" value="Genomic_DNA"/>
</dbReference>
<name>A0A3E0IC78_9FLAO</name>
<gene>
    <name evidence="1" type="ORF">C7448_101383</name>
</gene>
<dbReference type="OrthoDB" id="1095452at2"/>
<evidence type="ECO:0008006" key="3">
    <source>
        <dbReference type="Google" id="ProtNLM"/>
    </source>
</evidence>
<evidence type="ECO:0000313" key="1">
    <source>
        <dbReference type="EMBL" id="REH56345.1"/>
    </source>
</evidence>